<name>A0A944GRE0_9HYPH</name>
<proteinExistence type="predicted"/>
<dbReference type="GO" id="GO:0047570">
    <property type="term" value="F:3-oxoadipate enol-lactonase activity"/>
    <property type="evidence" value="ECO:0007669"/>
    <property type="project" value="UniProtKB-EC"/>
</dbReference>
<keyword evidence="2" id="KW-0378">Hydrolase</keyword>
<dbReference type="InterPro" id="IPR000073">
    <property type="entry name" value="AB_hydrolase_1"/>
</dbReference>
<evidence type="ECO:0000313" key="2">
    <source>
        <dbReference type="EMBL" id="MBS8259192.1"/>
    </source>
</evidence>
<dbReference type="PANTHER" id="PTHR43194:SF2">
    <property type="entry name" value="PEROXISOMAL MEMBRANE PROTEIN LPX1"/>
    <property type="match status" value="1"/>
</dbReference>
<reference evidence="2" key="1">
    <citation type="submission" date="2018-08" db="EMBL/GenBank/DDBJ databases">
        <authorList>
            <person name="Jin W."/>
            <person name="Wang H."/>
            <person name="Yang Y."/>
            <person name="Li M."/>
            <person name="Liu J."/>
        </authorList>
    </citation>
    <scope>NUCLEOTIDE SEQUENCE</scope>
    <source>
        <strain evidence="2">AESS21</strain>
    </source>
</reference>
<evidence type="ECO:0000313" key="3">
    <source>
        <dbReference type="Proteomes" id="UP000705379"/>
    </source>
</evidence>
<dbReference type="Gene3D" id="3.40.50.1820">
    <property type="entry name" value="alpha/beta hydrolase"/>
    <property type="match status" value="1"/>
</dbReference>
<protein>
    <submittedName>
        <fullName evidence="2">3-oxoadipate enol-lactonase</fullName>
        <ecNumber evidence="2">3.1.1.24</ecNumber>
    </submittedName>
</protein>
<dbReference type="NCBIfam" id="TIGR02427">
    <property type="entry name" value="protocat_pcaD"/>
    <property type="match status" value="1"/>
</dbReference>
<organism evidence="2 3">
    <name type="scientific">Roseibium polysiphoniae</name>
    <dbReference type="NCBI Taxonomy" id="2571221"/>
    <lineage>
        <taxon>Bacteria</taxon>
        <taxon>Pseudomonadati</taxon>
        <taxon>Pseudomonadota</taxon>
        <taxon>Alphaproteobacteria</taxon>
        <taxon>Hyphomicrobiales</taxon>
        <taxon>Stappiaceae</taxon>
        <taxon>Roseibium</taxon>
    </lineage>
</organism>
<accession>A0A944GRE0</accession>
<dbReference type="SUPFAM" id="SSF53474">
    <property type="entry name" value="alpha/beta-Hydrolases"/>
    <property type="match status" value="1"/>
</dbReference>
<dbReference type="EC" id="3.1.1.24" evidence="2"/>
<reference evidence="2" key="2">
    <citation type="journal article" date="2021" name="Microorganisms">
        <title>Bacterial Dimethylsulfoniopropionate Biosynthesis in the East China Sea.</title>
        <authorList>
            <person name="Liu J."/>
            <person name="Zhang Y."/>
            <person name="Liu J."/>
            <person name="Zhong H."/>
            <person name="Williams B.T."/>
            <person name="Zheng Y."/>
            <person name="Curson A.R.J."/>
            <person name="Sun C."/>
            <person name="Sun H."/>
            <person name="Song D."/>
            <person name="Wagner Mackenzie B."/>
            <person name="Bermejo Martinez A."/>
            <person name="Todd J.D."/>
            <person name="Zhang X.H."/>
        </authorList>
    </citation>
    <scope>NUCLEOTIDE SEQUENCE</scope>
    <source>
        <strain evidence="2">AESS21</strain>
    </source>
</reference>
<dbReference type="InterPro" id="IPR050228">
    <property type="entry name" value="Carboxylesterase_BioH"/>
</dbReference>
<dbReference type="RefSeq" id="WP_213214853.1">
    <property type="nucleotide sequence ID" value="NZ_QTKU01000001.1"/>
</dbReference>
<comment type="caution">
    <text evidence="2">The sequence shown here is derived from an EMBL/GenBank/DDBJ whole genome shotgun (WGS) entry which is preliminary data.</text>
</comment>
<feature type="domain" description="AB hydrolase-1" evidence="1">
    <location>
        <begin position="22"/>
        <end position="247"/>
    </location>
</feature>
<dbReference type="Proteomes" id="UP000705379">
    <property type="component" value="Unassembled WGS sequence"/>
</dbReference>
<dbReference type="PANTHER" id="PTHR43194">
    <property type="entry name" value="HYDROLASE ALPHA/BETA FOLD FAMILY"/>
    <property type="match status" value="1"/>
</dbReference>
<gene>
    <name evidence="2" type="primary">pcaD</name>
    <name evidence="2" type="ORF">DYI23_03075</name>
</gene>
<dbReference type="PRINTS" id="PR00111">
    <property type="entry name" value="ABHYDROLASE"/>
</dbReference>
<dbReference type="GO" id="GO:0042952">
    <property type="term" value="P:beta-ketoadipate pathway"/>
    <property type="evidence" value="ECO:0007669"/>
    <property type="project" value="InterPro"/>
</dbReference>
<dbReference type="InterPro" id="IPR029058">
    <property type="entry name" value="AB_hydrolase_fold"/>
</dbReference>
<sequence length="264" mass="28658">MNMIRANGQVLHFADTGEPNLPVLVFANSLGTDFRIWDRVCAQLAGKVRLVRYDKRGHGLSTAPASPYAMDDHVDDLTALLDALKLTSVILVGLSVGGQIAQGIALKRPELVQALVLCDTAVKIGDHKTWTARMEAIDAGGIEVLAEAILERWFSADFRTQRADELEGWRAMLVRTPRQGYLGTCAAIRGADFTQQAAQLKLPVLCVCGTEDQATTPELVQATAGLIENARYVPIKGAGHLPCIEFPDELIGAMTDFFQENSLV</sequence>
<dbReference type="AlphaFoldDB" id="A0A944GRE0"/>
<dbReference type="InterPro" id="IPR026968">
    <property type="entry name" value="PcaD/CatD"/>
</dbReference>
<dbReference type="EMBL" id="QTKU01000001">
    <property type="protein sequence ID" value="MBS8259192.1"/>
    <property type="molecule type" value="Genomic_DNA"/>
</dbReference>
<evidence type="ECO:0000259" key="1">
    <source>
        <dbReference type="Pfam" id="PF00561"/>
    </source>
</evidence>
<dbReference type="Pfam" id="PF00561">
    <property type="entry name" value="Abhydrolase_1"/>
    <property type="match status" value="1"/>
</dbReference>